<dbReference type="SUPFAM" id="SSF55729">
    <property type="entry name" value="Acyl-CoA N-acyltransferases (Nat)"/>
    <property type="match status" value="2"/>
</dbReference>
<comment type="similarity">
    <text evidence="1">Belongs to the FemABX family.</text>
</comment>
<evidence type="ECO:0000256" key="4">
    <source>
        <dbReference type="ARBA" id="ARBA00022984"/>
    </source>
</evidence>
<comment type="caution">
    <text evidence="8">The sequence shown here is derived from an EMBL/GenBank/DDBJ whole genome shotgun (WGS) entry which is preliminary data.</text>
</comment>
<evidence type="ECO:0000256" key="6">
    <source>
        <dbReference type="ARBA" id="ARBA00023316"/>
    </source>
</evidence>
<dbReference type="InterPro" id="IPR050644">
    <property type="entry name" value="PG_Glycine_Bridge_Synth"/>
</dbReference>
<sequence length="330" mass="35778">MDHFLQSPAWATFQRSLGRTVHERSGPGWSFLAIEESNPAGKLLYAPYGPVAASLAAFDAALAALTELARSCGAVFVRIEPVDAGFTAADANAVLRPRGLRPAPANQQPELSWIVDLDRDFKDVLADMKPVNRNLYRNIHKKGVTFRASQDPAEISVLLGFLHLTAARNGFKPQSDEYLTQVARSLMPAGAATLFIAELGGEPIAAALAYDSADTRTYAHAALDDAHRKLSAGIPLLVTLMADARDKGLKHVDLWGVAPADQPDHKWAGFTAFKKSFGGRGVSYPGTWDLPVRTVRYGAYQLARQGAQAARRGVVTARKLPVRLRSALRR</sequence>
<keyword evidence="2" id="KW-0808">Transferase</keyword>
<proteinExistence type="inferred from homology"/>
<gene>
    <name evidence="8" type="ORF">J2X01_000552</name>
</gene>
<keyword evidence="9" id="KW-1185">Reference proteome</keyword>
<dbReference type="InterPro" id="IPR016181">
    <property type="entry name" value="Acyl_CoA_acyltransferase"/>
</dbReference>
<feature type="domain" description="BioF2-like acetyltransferase" evidence="7">
    <location>
        <begin position="137"/>
        <end position="256"/>
    </location>
</feature>
<dbReference type="Pfam" id="PF13480">
    <property type="entry name" value="Acetyltransf_6"/>
    <property type="match status" value="1"/>
</dbReference>
<evidence type="ECO:0000256" key="3">
    <source>
        <dbReference type="ARBA" id="ARBA00022960"/>
    </source>
</evidence>
<evidence type="ECO:0000313" key="9">
    <source>
        <dbReference type="Proteomes" id="UP001252243"/>
    </source>
</evidence>
<evidence type="ECO:0000313" key="8">
    <source>
        <dbReference type="EMBL" id="MDR7081275.1"/>
    </source>
</evidence>
<organism evidence="8 9">
    <name type="scientific">Arthrobacter ginsengisoli</name>
    <dbReference type="NCBI Taxonomy" id="1356565"/>
    <lineage>
        <taxon>Bacteria</taxon>
        <taxon>Bacillati</taxon>
        <taxon>Actinomycetota</taxon>
        <taxon>Actinomycetes</taxon>
        <taxon>Micrococcales</taxon>
        <taxon>Micrococcaceae</taxon>
        <taxon>Arthrobacter</taxon>
    </lineage>
</organism>
<dbReference type="EMBL" id="JAVDVQ010000002">
    <property type="protein sequence ID" value="MDR7081275.1"/>
    <property type="molecule type" value="Genomic_DNA"/>
</dbReference>
<dbReference type="RefSeq" id="WP_310050375.1">
    <property type="nucleotide sequence ID" value="NZ_JAVDVQ010000002.1"/>
</dbReference>
<keyword evidence="4" id="KW-0573">Peptidoglycan synthesis</keyword>
<dbReference type="PANTHER" id="PTHR36174">
    <property type="entry name" value="LIPID II:GLYCINE GLYCYLTRANSFERASE"/>
    <property type="match status" value="1"/>
</dbReference>
<accession>A0ABU1U7X8</accession>
<evidence type="ECO:0000259" key="7">
    <source>
        <dbReference type="Pfam" id="PF13480"/>
    </source>
</evidence>
<name>A0ABU1U7X8_9MICC</name>
<reference evidence="8 9" key="1">
    <citation type="submission" date="2023-07" db="EMBL/GenBank/DDBJ databases">
        <title>Sorghum-associated microbial communities from plants grown in Nebraska, USA.</title>
        <authorList>
            <person name="Schachtman D."/>
        </authorList>
    </citation>
    <scope>NUCLEOTIDE SEQUENCE [LARGE SCALE GENOMIC DNA]</scope>
    <source>
        <strain evidence="8 9">BE167</strain>
    </source>
</reference>
<protein>
    <submittedName>
        <fullName evidence="8">Lipid II:glycine glycyltransferase (Peptidoglycan interpeptide bridge formation enzyme)</fullName>
    </submittedName>
</protein>
<dbReference type="Proteomes" id="UP001252243">
    <property type="component" value="Unassembled WGS sequence"/>
</dbReference>
<evidence type="ECO:0000256" key="5">
    <source>
        <dbReference type="ARBA" id="ARBA00023315"/>
    </source>
</evidence>
<evidence type="ECO:0000256" key="2">
    <source>
        <dbReference type="ARBA" id="ARBA00022679"/>
    </source>
</evidence>
<keyword evidence="5" id="KW-0012">Acyltransferase</keyword>
<dbReference type="PANTHER" id="PTHR36174:SF1">
    <property type="entry name" value="LIPID II:GLYCINE GLYCYLTRANSFERASE"/>
    <property type="match status" value="1"/>
</dbReference>
<dbReference type="InterPro" id="IPR038740">
    <property type="entry name" value="BioF2-like_GNAT_dom"/>
</dbReference>
<evidence type="ECO:0000256" key="1">
    <source>
        <dbReference type="ARBA" id="ARBA00009943"/>
    </source>
</evidence>
<keyword evidence="3" id="KW-0133">Cell shape</keyword>
<dbReference type="PROSITE" id="PS51191">
    <property type="entry name" value="FEMABX"/>
    <property type="match status" value="1"/>
</dbReference>
<dbReference type="InterPro" id="IPR003447">
    <property type="entry name" value="FEMABX"/>
</dbReference>
<keyword evidence="6" id="KW-0961">Cell wall biogenesis/degradation</keyword>
<dbReference type="Gene3D" id="3.40.630.30">
    <property type="match status" value="1"/>
</dbReference>